<evidence type="ECO:0000256" key="2">
    <source>
        <dbReference type="ARBA" id="ARBA00022801"/>
    </source>
</evidence>
<dbReference type="EMBL" id="FNNC01000002">
    <property type="protein sequence ID" value="SDW40176.1"/>
    <property type="molecule type" value="Genomic_DNA"/>
</dbReference>
<dbReference type="InterPro" id="IPR011650">
    <property type="entry name" value="Peptidase_M20_dimer"/>
</dbReference>
<dbReference type="Pfam" id="PF01546">
    <property type="entry name" value="Peptidase_M20"/>
    <property type="match status" value="1"/>
</dbReference>
<dbReference type="AlphaFoldDB" id="A0A1H2T8A4"/>
<dbReference type="SUPFAM" id="SSF53187">
    <property type="entry name" value="Zn-dependent exopeptidases"/>
    <property type="match status" value="1"/>
</dbReference>
<dbReference type="Gene3D" id="3.30.70.360">
    <property type="match status" value="1"/>
</dbReference>
<dbReference type="PANTHER" id="PTHR32494">
    <property type="entry name" value="ALLANTOATE DEIMINASE-RELATED"/>
    <property type="match status" value="1"/>
</dbReference>
<organism evidence="5 6">
    <name type="scientific">Marinococcus luteus</name>
    <dbReference type="NCBI Taxonomy" id="1122204"/>
    <lineage>
        <taxon>Bacteria</taxon>
        <taxon>Bacillati</taxon>
        <taxon>Bacillota</taxon>
        <taxon>Bacilli</taxon>
        <taxon>Bacillales</taxon>
        <taxon>Bacillaceae</taxon>
        <taxon>Marinococcus</taxon>
    </lineage>
</organism>
<dbReference type="InterPro" id="IPR002933">
    <property type="entry name" value="Peptidase_M20"/>
</dbReference>
<feature type="domain" description="Peptidase M20 dimerisation" evidence="4">
    <location>
        <begin position="209"/>
        <end position="312"/>
    </location>
</feature>
<dbReference type="InterPro" id="IPR010158">
    <property type="entry name" value="Amidase_Cbmase"/>
</dbReference>
<comment type="similarity">
    <text evidence="1">Belongs to the peptidase M20 family.</text>
</comment>
<reference evidence="5 6" key="1">
    <citation type="submission" date="2016-10" db="EMBL/GenBank/DDBJ databases">
        <authorList>
            <person name="de Groot N.N."/>
        </authorList>
    </citation>
    <scope>NUCLEOTIDE SEQUENCE [LARGE SCALE GENOMIC DNA]</scope>
    <source>
        <strain evidence="5 6">DSM 23126</strain>
    </source>
</reference>
<feature type="binding site" evidence="3">
    <location>
        <position position="91"/>
    </location>
    <ligand>
        <name>Zn(2+)</name>
        <dbReference type="ChEBI" id="CHEBI:29105"/>
        <label>1</label>
    </ligand>
</feature>
<evidence type="ECO:0000256" key="1">
    <source>
        <dbReference type="ARBA" id="ARBA00006153"/>
    </source>
</evidence>
<evidence type="ECO:0000259" key="4">
    <source>
        <dbReference type="Pfam" id="PF07687"/>
    </source>
</evidence>
<dbReference type="STRING" id="1122204.SAMN05421781_1289"/>
<feature type="binding site" evidence="3">
    <location>
        <position position="190"/>
    </location>
    <ligand>
        <name>Zn(2+)</name>
        <dbReference type="ChEBI" id="CHEBI:29105"/>
        <label>1</label>
    </ligand>
</feature>
<dbReference type="RefSeq" id="WP_091612653.1">
    <property type="nucleotide sequence ID" value="NZ_FNNC01000002.1"/>
</dbReference>
<feature type="binding site" evidence="3">
    <location>
        <position position="383"/>
    </location>
    <ligand>
        <name>Zn(2+)</name>
        <dbReference type="ChEBI" id="CHEBI:29105"/>
        <label>2</label>
    </ligand>
</feature>
<name>A0A1H2T8A4_9BACI</name>
<dbReference type="GO" id="GO:0046872">
    <property type="term" value="F:metal ion binding"/>
    <property type="evidence" value="ECO:0007669"/>
    <property type="project" value="UniProtKB-KW"/>
</dbReference>
<dbReference type="Gene3D" id="3.40.630.10">
    <property type="entry name" value="Zn peptidases"/>
    <property type="match status" value="1"/>
</dbReference>
<accession>A0A1H2T8A4</accession>
<dbReference type="InterPro" id="IPR036264">
    <property type="entry name" value="Bact_exopeptidase_dim_dom"/>
</dbReference>
<keyword evidence="2 5" id="KW-0378">Hydrolase</keyword>
<dbReference type="NCBIfam" id="TIGR01879">
    <property type="entry name" value="hydantase"/>
    <property type="match status" value="1"/>
</dbReference>
<feature type="binding site" evidence="3">
    <location>
        <position position="91"/>
    </location>
    <ligand>
        <name>Zn(2+)</name>
        <dbReference type="ChEBI" id="CHEBI:29105"/>
        <label>2</label>
    </ligand>
</feature>
<keyword evidence="3" id="KW-0479">Metal-binding</keyword>
<evidence type="ECO:0000313" key="6">
    <source>
        <dbReference type="Proteomes" id="UP000199488"/>
    </source>
</evidence>
<dbReference type="PANTHER" id="PTHR32494:SF5">
    <property type="entry name" value="ALLANTOATE AMIDOHYDROLASE"/>
    <property type="match status" value="1"/>
</dbReference>
<dbReference type="CDD" id="cd03884">
    <property type="entry name" value="M20_bAS"/>
    <property type="match status" value="1"/>
</dbReference>
<feature type="binding site" evidence="3">
    <location>
        <position position="126"/>
    </location>
    <ligand>
        <name>Zn(2+)</name>
        <dbReference type="ChEBI" id="CHEBI:29105"/>
        <label>2</label>
    </ligand>
</feature>
<dbReference type="GO" id="GO:0016813">
    <property type="term" value="F:hydrolase activity, acting on carbon-nitrogen (but not peptide) bonds, in linear amidines"/>
    <property type="evidence" value="ECO:0007669"/>
    <property type="project" value="InterPro"/>
</dbReference>
<keyword evidence="6" id="KW-1185">Reference proteome</keyword>
<dbReference type="NCBIfam" id="NF006771">
    <property type="entry name" value="PRK09290.1-5"/>
    <property type="match status" value="1"/>
</dbReference>
<dbReference type="SUPFAM" id="SSF55031">
    <property type="entry name" value="Bacterial exopeptidase dimerisation domain"/>
    <property type="match status" value="1"/>
</dbReference>
<sequence>MGINTARLTTHVHELAEIGRIGETGVRRLAHSKKDQEGMALVESWMKEAGLATRIDEVGNLIGRLEGLDASLPIFMLGSHIDSQPYGGRFDGAIGVLGALESVQALVEEGHTFEGPIEVIAFSDEEGSRFNKGIFGSRGLIGELEEGELEREDEDGITRREALEEMGLDPEQVHLAAYDPEQLFAFLEMHIEQGPVLEDKGAAAGIVTGISGPLWLTVTYKGFAGHAGSVPMHLRRDALLGASEATVALNAIVEKRQPAPTIGTVGNIKVFPNSRNIIPEEVKFTIDLRDIDLERRNECESELRVELESIAARHGLEIDIQEDTNSDPRYCAEWIQSIMAEQAAHLKMEAPKLMSGPFHDAMPISKVCDYGMIFVRCKDGISHNPLEYSTDEDIIEGTKLYYETVRQIAGNMKDYQMKHAADKINS</sequence>
<proteinExistence type="inferred from homology"/>
<protein>
    <submittedName>
        <fullName evidence="5">Allantoate deiminase/N-carbamoyl-L-amino-acid hydrolase</fullName>
    </submittedName>
</protein>
<dbReference type="OrthoDB" id="9808195at2"/>
<evidence type="ECO:0000256" key="3">
    <source>
        <dbReference type="PIRSR" id="PIRSR001235-1"/>
    </source>
</evidence>
<keyword evidence="3" id="KW-0862">Zinc</keyword>
<evidence type="ECO:0000313" key="5">
    <source>
        <dbReference type="EMBL" id="SDW40176.1"/>
    </source>
</evidence>
<feature type="binding site" evidence="3">
    <location>
        <position position="80"/>
    </location>
    <ligand>
        <name>Zn(2+)</name>
        <dbReference type="ChEBI" id="CHEBI:29105"/>
        <label>1</label>
    </ligand>
</feature>
<comment type="cofactor">
    <cofactor evidence="3">
        <name>Zn(2+)</name>
        <dbReference type="ChEBI" id="CHEBI:29105"/>
    </cofactor>
    <text evidence="3">Binds 2 Zn(2+) ions per subunit.</text>
</comment>
<dbReference type="Pfam" id="PF07687">
    <property type="entry name" value="M20_dimer"/>
    <property type="match status" value="1"/>
</dbReference>
<dbReference type="PIRSF" id="PIRSF001235">
    <property type="entry name" value="Amidase_carbamoylase"/>
    <property type="match status" value="1"/>
</dbReference>
<dbReference type="Proteomes" id="UP000199488">
    <property type="component" value="Unassembled WGS sequence"/>
</dbReference>
<gene>
    <name evidence="5" type="ORF">SAMN05421781_1289</name>
</gene>